<feature type="transmembrane region" description="Helical" evidence="1">
    <location>
        <begin position="57"/>
        <end position="79"/>
    </location>
</feature>
<reference evidence="2 3" key="1">
    <citation type="journal article" date="2013" name="Int. J. Syst. Evol. Microbiol.">
        <title>Marinicauda pacifica gen. nov., sp. nov., a prosthecate alphaproteobacterium of the family Hyphomonadaceae isolated from deep seawater.</title>
        <authorList>
            <person name="Zhang X.Y."/>
            <person name="Li G.W."/>
            <person name="Wang C.S."/>
            <person name="Zhang Y.J."/>
            <person name="Xu X.W."/>
            <person name="Li H."/>
            <person name="Liu A."/>
            <person name="Liu C."/>
            <person name="Xie B.B."/>
            <person name="Qin Q.L."/>
            <person name="Xu Z."/>
            <person name="Chen X.L."/>
            <person name="Zhou B.C."/>
            <person name="Zhang Y.Z."/>
        </authorList>
    </citation>
    <scope>NUCLEOTIDE SEQUENCE [LARGE SCALE GENOMIC DNA]</scope>
    <source>
        <strain evidence="2 3">P-1 km-3</strain>
    </source>
</reference>
<comment type="caution">
    <text evidence="2">The sequence shown here is derived from an EMBL/GenBank/DDBJ whole genome shotgun (WGS) entry which is preliminary data.</text>
</comment>
<organism evidence="2 3">
    <name type="scientific">Marinicauda pacifica</name>
    <dbReference type="NCBI Taxonomy" id="1133559"/>
    <lineage>
        <taxon>Bacteria</taxon>
        <taxon>Pseudomonadati</taxon>
        <taxon>Pseudomonadota</taxon>
        <taxon>Alphaproteobacteria</taxon>
        <taxon>Maricaulales</taxon>
        <taxon>Maricaulaceae</taxon>
        <taxon>Marinicauda</taxon>
    </lineage>
</organism>
<proteinExistence type="predicted"/>
<keyword evidence="1" id="KW-0812">Transmembrane</keyword>
<evidence type="ECO:0000313" key="2">
    <source>
        <dbReference type="EMBL" id="TGY93879.1"/>
    </source>
</evidence>
<evidence type="ECO:0000256" key="1">
    <source>
        <dbReference type="SAM" id="Phobius"/>
    </source>
</evidence>
<accession>A0A4V3RZD8</accession>
<keyword evidence="3" id="KW-1185">Reference proteome</keyword>
<sequence>MVSNTGYSQGGRLHDGPRVRTMRHGNTLRAYALIGVGMTGIALLFAGLTLGEWRMHFPYSLLSAVLAALPAWGVADLFVQATQSAAEHTGTET</sequence>
<keyword evidence="1" id="KW-0472">Membrane</keyword>
<evidence type="ECO:0000313" key="3">
    <source>
        <dbReference type="Proteomes" id="UP000305451"/>
    </source>
</evidence>
<dbReference type="AlphaFoldDB" id="A0A4V3RZD8"/>
<protein>
    <submittedName>
        <fullName evidence="2">Uncharacterized protein</fullName>
    </submittedName>
</protein>
<gene>
    <name evidence="2" type="ORF">E5162_00880</name>
</gene>
<name>A0A4V3RZD8_9PROT</name>
<dbReference type="Proteomes" id="UP000305451">
    <property type="component" value="Unassembled WGS sequence"/>
</dbReference>
<feature type="transmembrane region" description="Helical" evidence="1">
    <location>
        <begin position="30"/>
        <end position="51"/>
    </location>
</feature>
<dbReference type="EMBL" id="SRXV01000001">
    <property type="protein sequence ID" value="TGY93879.1"/>
    <property type="molecule type" value="Genomic_DNA"/>
</dbReference>
<keyword evidence="1" id="KW-1133">Transmembrane helix</keyword>